<dbReference type="InterPro" id="IPR013325">
    <property type="entry name" value="RNA_pol_sigma_r2"/>
</dbReference>
<evidence type="ECO:0000259" key="8">
    <source>
        <dbReference type="Pfam" id="PF08281"/>
    </source>
</evidence>
<dbReference type="Gene3D" id="1.10.1740.10">
    <property type="match status" value="1"/>
</dbReference>
<dbReference type="PANTHER" id="PTHR43133">
    <property type="entry name" value="RNA POLYMERASE ECF-TYPE SIGMA FACTO"/>
    <property type="match status" value="1"/>
</dbReference>
<dbReference type="PANTHER" id="PTHR43133:SF46">
    <property type="entry name" value="RNA POLYMERASE SIGMA-70 FACTOR ECF SUBFAMILY"/>
    <property type="match status" value="1"/>
</dbReference>
<accession>A0AB33J2S1</accession>
<protein>
    <submittedName>
        <fullName evidence="10">Sigma-70 family RNA polymerase sigma factor</fullName>
    </submittedName>
</protein>
<dbReference type="NCBIfam" id="TIGR02937">
    <property type="entry name" value="sigma70-ECF"/>
    <property type="match status" value="1"/>
</dbReference>
<feature type="transmembrane region" description="Helical" evidence="6">
    <location>
        <begin position="165"/>
        <end position="189"/>
    </location>
</feature>
<keyword evidence="6" id="KW-0812">Transmembrane</keyword>
<reference evidence="10" key="1">
    <citation type="submission" date="2024-07" db="EMBL/GenBank/DDBJ databases">
        <title>Complete genome sequence of Prevotella sp. YM-2024 GTC17254.</title>
        <authorList>
            <person name="Hayashi M."/>
            <person name="Muto Y."/>
            <person name="Tanaka K."/>
            <person name="Niwa H."/>
        </authorList>
    </citation>
    <scope>NUCLEOTIDE SEQUENCE</scope>
    <source>
        <strain evidence="10">GTC17254</strain>
    </source>
</reference>
<gene>
    <name evidence="10" type="ORF">GTC17254_14690</name>
</gene>
<dbReference type="InterPro" id="IPR013324">
    <property type="entry name" value="RNA_pol_sigma_r3/r4-like"/>
</dbReference>
<feature type="domain" description="RNA polymerase sigma factor 70 region 4 type 2" evidence="8">
    <location>
        <begin position="114"/>
        <end position="166"/>
    </location>
</feature>
<evidence type="ECO:0000256" key="5">
    <source>
        <dbReference type="SAM" id="MobiDB-lite"/>
    </source>
</evidence>
<dbReference type="InterPro" id="IPR014284">
    <property type="entry name" value="RNA_pol_sigma-70_dom"/>
</dbReference>
<dbReference type="InterPro" id="IPR007627">
    <property type="entry name" value="RNA_pol_sigma70_r2"/>
</dbReference>
<dbReference type="InterPro" id="IPR011250">
    <property type="entry name" value="OMP/PagP_B-barrel"/>
</dbReference>
<feature type="compositionally biased region" description="Basic and acidic residues" evidence="5">
    <location>
        <begin position="211"/>
        <end position="222"/>
    </location>
</feature>
<dbReference type="InterPro" id="IPR036388">
    <property type="entry name" value="WH-like_DNA-bd_sf"/>
</dbReference>
<dbReference type="Pfam" id="PF08281">
    <property type="entry name" value="Sigma70_r4_2"/>
    <property type="match status" value="1"/>
</dbReference>
<evidence type="ECO:0000256" key="1">
    <source>
        <dbReference type="ARBA" id="ARBA00010641"/>
    </source>
</evidence>
<dbReference type="EMBL" id="AP035786">
    <property type="protein sequence ID" value="BFO73872.1"/>
    <property type="molecule type" value="Genomic_DNA"/>
</dbReference>
<keyword evidence="3" id="KW-0731">Sigma factor</keyword>
<name>A0AB33J2S1_9BACT</name>
<dbReference type="Gene3D" id="1.10.10.10">
    <property type="entry name" value="Winged helix-like DNA-binding domain superfamily/Winged helix DNA-binding domain"/>
    <property type="match status" value="1"/>
</dbReference>
<evidence type="ECO:0000256" key="2">
    <source>
        <dbReference type="ARBA" id="ARBA00023015"/>
    </source>
</evidence>
<keyword evidence="6" id="KW-1133">Transmembrane helix</keyword>
<dbReference type="SUPFAM" id="SSF88659">
    <property type="entry name" value="Sigma3 and sigma4 domains of RNA polymerase sigma factors"/>
    <property type="match status" value="1"/>
</dbReference>
<feature type="compositionally biased region" description="Polar residues" evidence="5">
    <location>
        <begin position="198"/>
        <end position="210"/>
    </location>
</feature>
<dbReference type="SUPFAM" id="SSF88946">
    <property type="entry name" value="Sigma2 domain of RNA polymerase sigma factors"/>
    <property type="match status" value="1"/>
</dbReference>
<evidence type="ECO:0000259" key="9">
    <source>
        <dbReference type="Pfam" id="PF13568"/>
    </source>
</evidence>
<evidence type="ECO:0000256" key="4">
    <source>
        <dbReference type="ARBA" id="ARBA00023163"/>
    </source>
</evidence>
<dbReference type="Pfam" id="PF13568">
    <property type="entry name" value="OMP_b-brl_2"/>
    <property type="match status" value="1"/>
</dbReference>
<keyword evidence="2" id="KW-0805">Transcription regulation</keyword>
<comment type="similarity">
    <text evidence="1">Belongs to the sigma-70 factor family. ECF subfamily.</text>
</comment>
<evidence type="ECO:0000256" key="6">
    <source>
        <dbReference type="SAM" id="Phobius"/>
    </source>
</evidence>
<keyword evidence="6" id="KW-0472">Membrane</keyword>
<feature type="domain" description="RNA polymerase sigma-70 region 2" evidence="7">
    <location>
        <begin position="21"/>
        <end position="88"/>
    </location>
</feature>
<dbReference type="InterPro" id="IPR025665">
    <property type="entry name" value="Beta-barrel_OMP_2"/>
</dbReference>
<evidence type="ECO:0000313" key="10">
    <source>
        <dbReference type="EMBL" id="BFO73872.1"/>
    </source>
</evidence>
<dbReference type="SUPFAM" id="SSF56925">
    <property type="entry name" value="OMPA-like"/>
    <property type="match status" value="1"/>
</dbReference>
<dbReference type="GO" id="GO:0006352">
    <property type="term" value="P:DNA-templated transcription initiation"/>
    <property type="evidence" value="ECO:0007669"/>
    <property type="project" value="InterPro"/>
</dbReference>
<evidence type="ECO:0000259" key="7">
    <source>
        <dbReference type="Pfam" id="PF04542"/>
    </source>
</evidence>
<evidence type="ECO:0000256" key="3">
    <source>
        <dbReference type="ARBA" id="ARBA00023082"/>
    </source>
</evidence>
<feature type="domain" description="Outer membrane protein beta-barrel" evidence="9">
    <location>
        <begin position="400"/>
        <end position="524"/>
    </location>
</feature>
<dbReference type="InterPro" id="IPR013249">
    <property type="entry name" value="RNA_pol_sigma70_r4_t2"/>
</dbReference>
<keyword evidence="4" id="KW-0804">Transcription</keyword>
<dbReference type="GO" id="GO:0003677">
    <property type="term" value="F:DNA binding"/>
    <property type="evidence" value="ECO:0007669"/>
    <property type="project" value="InterPro"/>
</dbReference>
<dbReference type="Pfam" id="PF04542">
    <property type="entry name" value="Sigma70_r2"/>
    <property type="match status" value="1"/>
</dbReference>
<feature type="region of interest" description="Disordered" evidence="5">
    <location>
        <begin position="197"/>
        <end position="222"/>
    </location>
</feature>
<organism evidence="10">
    <name type="scientific">Prevotella sp. GTC17254</name>
    <dbReference type="NCBI Taxonomy" id="3236794"/>
    <lineage>
        <taxon>Bacteria</taxon>
        <taxon>Pseudomonadati</taxon>
        <taxon>Bacteroidota</taxon>
        <taxon>Bacteroidia</taxon>
        <taxon>Bacteroidales</taxon>
        <taxon>Prevotellaceae</taxon>
        <taxon>Prevotella</taxon>
    </lineage>
</organism>
<dbReference type="InterPro" id="IPR039425">
    <property type="entry name" value="RNA_pol_sigma-70-like"/>
</dbReference>
<dbReference type="CDD" id="cd06171">
    <property type="entry name" value="Sigma70_r4"/>
    <property type="match status" value="1"/>
</dbReference>
<sequence>MKVDTQIEACKQGNREALGRLYTTYSDKLREVCRHYVNDESIAEDILHDAFIIIFSSIRDLKDEKKLEGWMVTIVRNLALRYLRNTGKTISLSLINTDTLANEPQDTRPRIDLEQILSAIESLPNGSREIFRLSVLDGLSHQEISELLGIAPHSSSSQLFRAKKLLRAILIHYWALLLLPVLIPLYIYWIAKGDKTTTRGTKPSTIAQQKQAEKESGNHQKAVDIKSHETIMTHRKQYIRFLTKNTTTVKRADSITGRTTMFKEFIAATGYNLQLSAVDSGLVWNDTLLHLPPVNMQKLMATANNQPQTRKKYPWTLHLGYSSSSPNDAASALNYLSVIDYANGGTTTKLYSMGQLIDYLNRNQTLMDSTENAKLRKIATDQFISADDPLGEKAHHEHPLTFGISVNKQLSPHWILGTGITYTRLKSEFTSDFNHATLRKMQKIDYIGIPLRMTYRVWNKGNLDVYTTGGVAFELPVSSSLSKEFTVTADSSFTIKGEIHPRYQWSVNLGVGVQYRIFKPFSLYIEPNLFYYFRNGTGIETYRTEHPFMFSIPFGLRLTW</sequence>
<dbReference type="AlphaFoldDB" id="A0AB33J2S1"/>
<dbReference type="GO" id="GO:0016987">
    <property type="term" value="F:sigma factor activity"/>
    <property type="evidence" value="ECO:0007669"/>
    <property type="project" value="UniProtKB-KW"/>
</dbReference>
<proteinExistence type="inferred from homology"/>